<keyword evidence="2" id="KW-1185">Reference proteome</keyword>
<sequence length="144" mass="15777">MRGLTILTMAAFALSGCASMRPHPEAYEHVALTSAQVVMVKQAIESKTGRPDNAMINYMVAARGPDGIIVCGNMTPLDKFGNYTGNAGYIGSFEHVGDGFNLWKLAFFYHENVEISKRCKNDYALSAVGRWTPVPLPQALRRHG</sequence>
<dbReference type="RefSeq" id="WP_307426827.1">
    <property type="nucleotide sequence ID" value="NZ_JAUSVK010000001.1"/>
</dbReference>
<reference evidence="1 2" key="1">
    <citation type="submission" date="2023-07" db="EMBL/GenBank/DDBJ databases">
        <title>Genomic Encyclopedia of Type Strains, Phase IV (KMG-IV): sequencing the most valuable type-strain genomes for metagenomic binning, comparative biology and taxonomic classification.</title>
        <authorList>
            <person name="Goeker M."/>
        </authorList>
    </citation>
    <scope>NUCLEOTIDE SEQUENCE [LARGE SCALE GENOMIC DNA]</scope>
    <source>
        <strain evidence="1 2">DSM 5896</strain>
    </source>
</reference>
<evidence type="ECO:0000313" key="1">
    <source>
        <dbReference type="EMBL" id="MDQ0392639.1"/>
    </source>
</evidence>
<protein>
    <submittedName>
        <fullName evidence="1">Uncharacterized protein</fullName>
    </submittedName>
</protein>
<comment type="caution">
    <text evidence="1">The sequence shown here is derived from an EMBL/GenBank/DDBJ whole genome shotgun (WGS) entry which is preliminary data.</text>
</comment>
<name>A0ABU0FES3_9HYPH</name>
<dbReference type="PROSITE" id="PS51257">
    <property type="entry name" value="PROKAR_LIPOPROTEIN"/>
    <property type="match status" value="1"/>
</dbReference>
<evidence type="ECO:0000313" key="2">
    <source>
        <dbReference type="Proteomes" id="UP001237448"/>
    </source>
</evidence>
<dbReference type="Proteomes" id="UP001237448">
    <property type="component" value="Unassembled WGS sequence"/>
</dbReference>
<organism evidence="1 2">
    <name type="scientific">Labrys monachus</name>
    <dbReference type="NCBI Taxonomy" id="217067"/>
    <lineage>
        <taxon>Bacteria</taxon>
        <taxon>Pseudomonadati</taxon>
        <taxon>Pseudomonadota</taxon>
        <taxon>Alphaproteobacteria</taxon>
        <taxon>Hyphomicrobiales</taxon>
        <taxon>Xanthobacteraceae</taxon>
        <taxon>Labrys</taxon>
    </lineage>
</organism>
<proteinExistence type="predicted"/>
<gene>
    <name evidence="1" type="ORF">J3R73_002431</name>
</gene>
<accession>A0ABU0FES3</accession>
<dbReference type="EMBL" id="JAUSVK010000001">
    <property type="protein sequence ID" value="MDQ0392639.1"/>
    <property type="molecule type" value="Genomic_DNA"/>
</dbReference>